<feature type="compositionally biased region" description="Basic and acidic residues" evidence="4">
    <location>
        <begin position="9"/>
        <end position="22"/>
    </location>
</feature>
<evidence type="ECO:0000256" key="2">
    <source>
        <dbReference type="ARBA" id="ARBA00023242"/>
    </source>
</evidence>
<feature type="domain" description="TFIIS N-terminal" evidence="5">
    <location>
        <begin position="6"/>
        <end position="88"/>
    </location>
</feature>
<dbReference type="InterPro" id="IPR017923">
    <property type="entry name" value="TFIIS_N"/>
</dbReference>
<keyword evidence="2 3" id="KW-0539">Nucleus</keyword>
<organism evidence="6 7">
    <name type="scientific">Oryza meyeriana var. granulata</name>
    <dbReference type="NCBI Taxonomy" id="110450"/>
    <lineage>
        <taxon>Eukaryota</taxon>
        <taxon>Viridiplantae</taxon>
        <taxon>Streptophyta</taxon>
        <taxon>Embryophyta</taxon>
        <taxon>Tracheophyta</taxon>
        <taxon>Spermatophyta</taxon>
        <taxon>Magnoliopsida</taxon>
        <taxon>Liliopsida</taxon>
        <taxon>Poales</taxon>
        <taxon>Poaceae</taxon>
        <taxon>BOP clade</taxon>
        <taxon>Oryzoideae</taxon>
        <taxon>Oryzeae</taxon>
        <taxon>Oryzinae</taxon>
        <taxon>Oryza</taxon>
        <taxon>Oryza meyeriana</taxon>
    </lineage>
</organism>
<evidence type="ECO:0000256" key="1">
    <source>
        <dbReference type="ARBA" id="ARBA00004123"/>
    </source>
</evidence>
<dbReference type="GO" id="GO:0005634">
    <property type="term" value="C:nucleus"/>
    <property type="evidence" value="ECO:0007669"/>
    <property type="project" value="UniProtKB-SubCell"/>
</dbReference>
<feature type="region of interest" description="Disordered" evidence="4">
    <location>
        <begin position="1"/>
        <end position="31"/>
    </location>
</feature>
<evidence type="ECO:0000256" key="4">
    <source>
        <dbReference type="SAM" id="MobiDB-lite"/>
    </source>
</evidence>
<keyword evidence="7" id="KW-1185">Reference proteome</keyword>
<dbReference type="SUPFAM" id="SSF47676">
    <property type="entry name" value="Conserved domain common to transcription factors TFIIS, elongin A, CRSP70"/>
    <property type="match status" value="1"/>
</dbReference>
<evidence type="ECO:0000256" key="3">
    <source>
        <dbReference type="PROSITE-ProRule" id="PRU00649"/>
    </source>
</evidence>
<evidence type="ECO:0000313" key="7">
    <source>
        <dbReference type="Proteomes" id="UP000479710"/>
    </source>
</evidence>
<name>A0A6G1F216_9ORYZ</name>
<sequence length="216" mass="23248">MAGGIEEAEGIKSKPEGGEDGGRPSSSPSEEAVVELLRALQAVPMTFQTLEATMIGKTISGLRKHSSEQVCDLAAALYKNWKALVNEHLARSSSSKPPAPTKTASALAAVHQAKKANTAAAHRPVPAAAPKTTACNKRKDETTLPDMDEAKLDAARKKLKERYREVETAKTQRKIQMINAPGKARQLPVVVERQRVVRDTVVGVASRAPVRPSLRM</sequence>
<evidence type="ECO:0000259" key="5">
    <source>
        <dbReference type="PROSITE" id="PS51319"/>
    </source>
</evidence>
<dbReference type="CDD" id="cd00183">
    <property type="entry name" value="TFIIS_I"/>
    <property type="match status" value="1"/>
</dbReference>
<dbReference type="Pfam" id="PF08711">
    <property type="entry name" value="Med26"/>
    <property type="match status" value="1"/>
</dbReference>
<dbReference type="PANTHER" id="PTHR46554:SF5">
    <property type="entry name" value="OS10G0327400 PROTEIN"/>
    <property type="match status" value="1"/>
</dbReference>
<dbReference type="AlphaFoldDB" id="A0A6G1F216"/>
<dbReference type="PROSITE" id="PS51319">
    <property type="entry name" value="TFIIS_N"/>
    <property type="match status" value="1"/>
</dbReference>
<accession>A0A6G1F216</accession>
<dbReference type="OrthoDB" id="696179at2759"/>
<dbReference type="EMBL" id="SPHZ02000002">
    <property type="protein sequence ID" value="KAF0930946.1"/>
    <property type="molecule type" value="Genomic_DNA"/>
</dbReference>
<gene>
    <name evidence="6" type="ORF">E2562_038265</name>
</gene>
<comment type="subcellular location">
    <subcellularLocation>
        <location evidence="1 3">Nucleus</location>
    </subcellularLocation>
</comment>
<protein>
    <recommendedName>
        <fullName evidence="5">TFIIS N-terminal domain-containing protein</fullName>
    </recommendedName>
</protein>
<comment type="caution">
    <text evidence="6">The sequence shown here is derived from an EMBL/GenBank/DDBJ whole genome shotgun (WGS) entry which is preliminary data.</text>
</comment>
<dbReference type="Proteomes" id="UP000479710">
    <property type="component" value="Unassembled WGS sequence"/>
</dbReference>
<dbReference type="SMART" id="SM00509">
    <property type="entry name" value="TFS2N"/>
    <property type="match status" value="1"/>
</dbReference>
<evidence type="ECO:0000313" key="6">
    <source>
        <dbReference type="EMBL" id="KAF0930946.1"/>
    </source>
</evidence>
<proteinExistence type="predicted"/>
<dbReference type="InterPro" id="IPR003617">
    <property type="entry name" value="TFIIS/CRSP70_N_sub"/>
</dbReference>
<dbReference type="Gene3D" id="1.20.930.10">
    <property type="entry name" value="Conserved domain common to transcription factors TFIIS, elongin A, CRSP70"/>
    <property type="match status" value="1"/>
</dbReference>
<dbReference type="InterPro" id="IPR035441">
    <property type="entry name" value="TFIIS/LEDGF_dom_sf"/>
</dbReference>
<reference evidence="6 7" key="1">
    <citation type="submission" date="2019-11" db="EMBL/GenBank/DDBJ databases">
        <title>Whole genome sequence of Oryza granulata.</title>
        <authorList>
            <person name="Li W."/>
        </authorList>
    </citation>
    <scope>NUCLEOTIDE SEQUENCE [LARGE SCALE GENOMIC DNA]</scope>
    <source>
        <strain evidence="7">cv. Menghai</strain>
        <tissue evidence="6">Leaf</tissue>
    </source>
</reference>
<dbReference type="PANTHER" id="PTHR46554">
    <property type="entry name" value="MEDIATOR OF RNA POLYMERASE II TRANSCRIPTION SUBUNIT 26A-RELATED"/>
    <property type="match status" value="1"/>
</dbReference>